<dbReference type="Proteomes" id="UP000298327">
    <property type="component" value="Unassembled WGS sequence"/>
</dbReference>
<evidence type="ECO:0000313" key="1">
    <source>
        <dbReference type="EMBL" id="TFY65886.1"/>
    </source>
</evidence>
<gene>
    <name evidence="1" type="ORF">EVG20_g5203</name>
</gene>
<proteinExistence type="predicted"/>
<protein>
    <submittedName>
        <fullName evidence="1">Uncharacterized protein</fullName>
    </submittedName>
</protein>
<name>A0A4Y9YTK1_9AGAM</name>
<organism evidence="1 2">
    <name type="scientific">Dentipellis fragilis</name>
    <dbReference type="NCBI Taxonomy" id="205917"/>
    <lineage>
        <taxon>Eukaryota</taxon>
        <taxon>Fungi</taxon>
        <taxon>Dikarya</taxon>
        <taxon>Basidiomycota</taxon>
        <taxon>Agaricomycotina</taxon>
        <taxon>Agaricomycetes</taxon>
        <taxon>Russulales</taxon>
        <taxon>Hericiaceae</taxon>
        <taxon>Dentipellis</taxon>
    </lineage>
</organism>
<accession>A0A4Y9YTK1</accession>
<evidence type="ECO:0000313" key="2">
    <source>
        <dbReference type="Proteomes" id="UP000298327"/>
    </source>
</evidence>
<dbReference type="EMBL" id="SEOQ01000298">
    <property type="protein sequence ID" value="TFY65886.1"/>
    <property type="molecule type" value="Genomic_DNA"/>
</dbReference>
<comment type="caution">
    <text evidence="1">The sequence shown here is derived from an EMBL/GenBank/DDBJ whole genome shotgun (WGS) entry which is preliminary data.</text>
</comment>
<dbReference type="AlphaFoldDB" id="A0A4Y9YTK1"/>
<keyword evidence="2" id="KW-1185">Reference proteome</keyword>
<reference evidence="1 2" key="1">
    <citation type="submission" date="2019-02" db="EMBL/GenBank/DDBJ databases">
        <title>Genome sequencing of the rare red list fungi Dentipellis fragilis.</title>
        <authorList>
            <person name="Buettner E."/>
            <person name="Kellner H."/>
        </authorList>
    </citation>
    <scope>NUCLEOTIDE SEQUENCE [LARGE SCALE GENOMIC DNA]</scope>
    <source>
        <strain evidence="1 2">DSM 105465</strain>
    </source>
</reference>
<sequence length="104" mass="11575">MRCCPLLSDIRLHCNVPIGEETWHAVLTCAKARARIGRPLQHAALKHLEPVIPSASSIRAQFQRYVEGKVVDVTVDPEDVSASEPWAGLPPTHISLKTTRRAFR</sequence>